<dbReference type="InterPro" id="IPR004123">
    <property type="entry name" value="Dim1"/>
</dbReference>
<sequence length="76" mass="8269">CVQEFQISEPVVTLFFFRGRLLPLDLGKGGKQRGIPGVLAGRQEFVELVEAVCRGVHSRGASIIVAPKDYSMACGY</sequence>
<dbReference type="GO" id="GO:0000398">
    <property type="term" value="P:mRNA splicing, via spliceosome"/>
    <property type="evidence" value="ECO:0007669"/>
    <property type="project" value="InterPro"/>
</dbReference>
<dbReference type="EMBL" id="FJ599920">
    <property type="protein sequence ID" value="ACU44973.1"/>
    <property type="molecule type" value="mRNA"/>
</dbReference>
<protein>
    <submittedName>
        <fullName evidence="1">Dim1-like</fullName>
    </submittedName>
</protein>
<feature type="non-terminal residue" evidence="1">
    <location>
        <position position="1"/>
    </location>
</feature>
<dbReference type="GO" id="GO:0046540">
    <property type="term" value="C:U4/U6 x U5 tri-snRNP complex"/>
    <property type="evidence" value="ECO:0007669"/>
    <property type="project" value="InterPro"/>
</dbReference>
<reference evidence="1" key="1">
    <citation type="submission" date="2008-12" db="EMBL/GenBank/DDBJ databases">
        <authorList>
            <person name="Zhang H."/>
            <person name="Lin S."/>
        </authorList>
    </citation>
    <scope>NUCLEOTIDE SEQUENCE</scope>
    <source>
        <strain evidence="1">CCMP1831</strain>
    </source>
</reference>
<accession>E8Z693</accession>
<dbReference type="AlphaFoldDB" id="E8Z693"/>
<dbReference type="Pfam" id="PF02966">
    <property type="entry name" value="DIM1"/>
    <property type="match status" value="1"/>
</dbReference>
<evidence type="ECO:0000313" key="1">
    <source>
        <dbReference type="EMBL" id="ACU44973.1"/>
    </source>
</evidence>
<proteinExistence type="evidence at transcript level"/>
<reference evidence="1" key="2">
    <citation type="book" date="2010" name="PROCEEDINGS OF 13TH INTERNATIONAL CONFERENCE ON HARMFUL ALGAE" publisher="International Society For The Study of Harmful Algae" city="Hong Kong, China">
        <title>Dinoflagellate meta-transcriptomics enabled by spliced leader.</title>
        <editorList>
            <person name="Unknown A."/>
        </editorList>
        <authorList>
            <person name="Lin S."/>
            <person name="Zhang H."/>
        </authorList>
    </citation>
    <scope>NUCLEOTIDE SEQUENCE</scope>
    <source>
        <strain evidence="1">CCMP1831</strain>
    </source>
</reference>
<organism evidence="1">
    <name type="scientific">Pfiesteria piscicida</name>
    <name type="common">Phantom dinoflagellate</name>
    <dbReference type="NCBI Taxonomy" id="71001"/>
    <lineage>
        <taxon>Eukaryota</taxon>
        <taxon>Sar</taxon>
        <taxon>Alveolata</taxon>
        <taxon>Dinophyceae</taxon>
        <taxon>Peridiniales</taxon>
        <taxon>Pfiesteriaceae</taxon>
        <taxon>Pfiesteria</taxon>
    </lineage>
</organism>
<name>E8Z693_PFIPI</name>
<dbReference type="Gene3D" id="3.40.30.10">
    <property type="entry name" value="Glutaredoxin"/>
    <property type="match status" value="1"/>
</dbReference>